<dbReference type="SUPFAM" id="SSF52540">
    <property type="entry name" value="P-loop containing nucleoside triphosphate hydrolases"/>
    <property type="match status" value="1"/>
</dbReference>
<dbReference type="InterPro" id="IPR003593">
    <property type="entry name" value="AAA+_ATPase"/>
</dbReference>
<keyword evidence="2" id="KW-0067">ATP-binding</keyword>
<proteinExistence type="predicted"/>
<gene>
    <name evidence="4" type="ORF">FOKN1_0099</name>
</gene>
<feature type="domain" description="ABC transporter" evidence="3">
    <location>
        <begin position="4"/>
        <end position="208"/>
    </location>
</feature>
<evidence type="ECO:0000259" key="3">
    <source>
        <dbReference type="PROSITE" id="PS50893"/>
    </source>
</evidence>
<dbReference type="PROSITE" id="PS00211">
    <property type="entry name" value="ABC_TRANSPORTER_1"/>
    <property type="match status" value="1"/>
</dbReference>
<dbReference type="EMBL" id="AP018052">
    <property type="protein sequence ID" value="BAZ92504.1"/>
    <property type="molecule type" value="Genomic_DNA"/>
</dbReference>
<protein>
    <submittedName>
        <fullName evidence="4">ABC-type uncharacterized transporter, ATPase component</fullName>
    </submittedName>
</protein>
<dbReference type="InterPro" id="IPR003439">
    <property type="entry name" value="ABC_transporter-like_ATP-bd"/>
</dbReference>
<sequence>MQLSHSSELFRAQGLAVGEIGPLELTLQPGECVGLSGASGSGKSRLLRALADLDPHAGQMWLDGEPAAALMPWDWRRRVALLPAESAWWHDTVGPHFPAVPSATALAALGFEPAVLEWRIDRLSSGEKQRLALLRVLTLRPRVLLLDEPTANLDRDNAERAEALIRAYLDESGAAAIWVGHDQAQLQKVAVRCYRVEAGGAVREDQAA</sequence>
<evidence type="ECO:0000313" key="4">
    <source>
        <dbReference type="EMBL" id="BAZ92504.1"/>
    </source>
</evidence>
<dbReference type="PANTHER" id="PTHR43119">
    <property type="entry name" value="ABC TRANSPORT PROTEIN ATP-BINDING COMPONENT-RELATED"/>
    <property type="match status" value="1"/>
</dbReference>
<dbReference type="PANTHER" id="PTHR43119:SF1">
    <property type="entry name" value="ABC TRANSPORTER DOMAIN-CONTAINING PROTEIN"/>
    <property type="match status" value="1"/>
</dbReference>
<dbReference type="GO" id="GO:0016887">
    <property type="term" value="F:ATP hydrolysis activity"/>
    <property type="evidence" value="ECO:0007669"/>
    <property type="project" value="InterPro"/>
</dbReference>
<keyword evidence="1" id="KW-0547">Nucleotide-binding</keyword>
<dbReference type="Proteomes" id="UP000218765">
    <property type="component" value="Chromosome"/>
</dbReference>
<organism evidence="4 5">
    <name type="scientific">Thiohalobacter thiocyanaticus</name>
    <dbReference type="NCBI Taxonomy" id="585455"/>
    <lineage>
        <taxon>Bacteria</taxon>
        <taxon>Pseudomonadati</taxon>
        <taxon>Pseudomonadota</taxon>
        <taxon>Gammaproteobacteria</taxon>
        <taxon>Thiohalobacterales</taxon>
        <taxon>Thiohalobacteraceae</taxon>
        <taxon>Thiohalobacter</taxon>
    </lineage>
</organism>
<dbReference type="SMART" id="SM00382">
    <property type="entry name" value="AAA"/>
    <property type="match status" value="1"/>
</dbReference>
<dbReference type="Pfam" id="PF00005">
    <property type="entry name" value="ABC_tran"/>
    <property type="match status" value="1"/>
</dbReference>
<accession>A0A1Z4VMR4</accession>
<dbReference type="GO" id="GO:0005524">
    <property type="term" value="F:ATP binding"/>
    <property type="evidence" value="ECO:0007669"/>
    <property type="project" value="UniProtKB-KW"/>
</dbReference>
<name>A0A1Z4VMR4_9GAMM</name>
<dbReference type="PROSITE" id="PS50893">
    <property type="entry name" value="ABC_TRANSPORTER_2"/>
    <property type="match status" value="1"/>
</dbReference>
<evidence type="ECO:0000256" key="1">
    <source>
        <dbReference type="ARBA" id="ARBA00022741"/>
    </source>
</evidence>
<dbReference type="InterPro" id="IPR017871">
    <property type="entry name" value="ABC_transporter-like_CS"/>
</dbReference>
<dbReference type="Gene3D" id="3.40.50.300">
    <property type="entry name" value="P-loop containing nucleotide triphosphate hydrolases"/>
    <property type="match status" value="1"/>
</dbReference>
<keyword evidence="5" id="KW-1185">Reference proteome</keyword>
<dbReference type="KEGG" id="ttc:FOKN1_0099"/>
<dbReference type="InterPro" id="IPR027417">
    <property type="entry name" value="P-loop_NTPase"/>
</dbReference>
<evidence type="ECO:0000313" key="5">
    <source>
        <dbReference type="Proteomes" id="UP000218765"/>
    </source>
</evidence>
<dbReference type="AlphaFoldDB" id="A0A1Z4VMR4"/>
<reference evidence="4 5" key="1">
    <citation type="submission" date="2017-05" db="EMBL/GenBank/DDBJ databases">
        <title>Thiocyanate degradation by Thiohalobacter thiocyanaticus FOKN1.</title>
        <authorList>
            <person name="Oshiki M."/>
            <person name="Fukushima T."/>
            <person name="Kawano S."/>
            <person name="Nakagawa J."/>
        </authorList>
    </citation>
    <scope>NUCLEOTIDE SEQUENCE [LARGE SCALE GENOMIC DNA]</scope>
    <source>
        <strain evidence="4 5">FOKN1</strain>
    </source>
</reference>
<evidence type="ECO:0000256" key="2">
    <source>
        <dbReference type="ARBA" id="ARBA00022840"/>
    </source>
</evidence>